<feature type="non-terminal residue" evidence="1">
    <location>
        <position position="1"/>
    </location>
</feature>
<dbReference type="EMBL" id="HACA01012137">
    <property type="protein sequence ID" value="CDW29498.1"/>
    <property type="molecule type" value="Transcribed_RNA"/>
</dbReference>
<protein>
    <submittedName>
        <fullName evidence="1">Uncharacterized protein</fullName>
    </submittedName>
</protein>
<organism evidence="1">
    <name type="scientific">Lepeophtheirus salmonis</name>
    <name type="common">Salmon louse</name>
    <name type="synonym">Caligus salmonis</name>
    <dbReference type="NCBI Taxonomy" id="72036"/>
    <lineage>
        <taxon>Eukaryota</taxon>
        <taxon>Metazoa</taxon>
        <taxon>Ecdysozoa</taxon>
        <taxon>Arthropoda</taxon>
        <taxon>Crustacea</taxon>
        <taxon>Multicrustacea</taxon>
        <taxon>Hexanauplia</taxon>
        <taxon>Copepoda</taxon>
        <taxon>Siphonostomatoida</taxon>
        <taxon>Caligidae</taxon>
        <taxon>Lepeophtheirus</taxon>
    </lineage>
</organism>
<evidence type="ECO:0000313" key="1">
    <source>
        <dbReference type="EMBL" id="CDW29498.1"/>
    </source>
</evidence>
<dbReference type="AlphaFoldDB" id="A0A0K2TTY6"/>
<accession>A0A0K2TTY6</accession>
<sequence>KLSFLFQQMILIFKSPKARRSSPSLLSIALMWQNVSLALYEVIFVSNIISIPWAKYDKSISSALIIEMALPSSTLKYLKATIKSLESREKHIKLIIDEIFGPKD</sequence>
<reference evidence="1" key="1">
    <citation type="submission" date="2014-05" db="EMBL/GenBank/DDBJ databases">
        <authorList>
            <person name="Chronopoulou M."/>
        </authorList>
    </citation>
    <scope>NUCLEOTIDE SEQUENCE</scope>
    <source>
        <tissue evidence="1">Whole organism</tissue>
    </source>
</reference>
<name>A0A0K2TTY6_LEPSM</name>
<dbReference type="OrthoDB" id="7726766at2759"/>
<proteinExistence type="predicted"/>